<dbReference type="PANTHER" id="PTHR30055:SF234">
    <property type="entry name" value="HTH-TYPE TRANSCRIPTIONAL REGULATOR BETI"/>
    <property type="match status" value="1"/>
</dbReference>
<dbReference type="EMBL" id="VLJV01000001">
    <property type="protein sequence ID" value="TWH20789.1"/>
    <property type="molecule type" value="Genomic_DNA"/>
</dbReference>
<dbReference type="SUPFAM" id="SSF46689">
    <property type="entry name" value="Homeodomain-like"/>
    <property type="match status" value="1"/>
</dbReference>
<evidence type="ECO:0000256" key="2">
    <source>
        <dbReference type="ARBA" id="ARBA00023015"/>
    </source>
</evidence>
<name>A0A660CGY4_9PSEU</name>
<evidence type="ECO:0000256" key="4">
    <source>
        <dbReference type="ARBA" id="ARBA00023163"/>
    </source>
</evidence>
<gene>
    <name evidence="7" type="ORF">JD82_02638</name>
</gene>
<evidence type="ECO:0000259" key="6">
    <source>
        <dbReference type="PROSITE" id="PS50977"/>
    </source>
</evidence>
<evidence type="ECO:0000313" key="7">
    <source>
        <dbReference type="EMBL" id="TWH20789.1"/>
    </source>
</evidence>
<feature type="domain" description="HTH tetR-type" evidence="6">
    <location>
        <begin position="17"/>
        <end position="77"/>
    </location>
</feature>
<protein>
    <submittedName>
        <fullName evidence="7">TetR family transcriptional regulator</fullName>
    </submittedName>
</protein>
<dbReference type="InterPro" id="IPR001647">
    <property type="entry name" value="HTH_TetR"/>
</dbReference>
<sequence length="205" mass="21980">MGPASPPTRRTQRERREHTESALLTAAAELVVERGVLAVTLANVAERAGYSRGIVTHQFGTKGAMLRALAHASQAGFVPGLTDVPPGADRLLRIIDGYLGQLADIAVMNRAFLVLWAESATTPELTPIFRERDAAFRADLRADVEAAIAEGAVRADLDPTDVAVGVAGQLRGIALQYFLDPDAVDPDHLRESVSGYWRRALGITS</sequence>
<dbReference type="AlphaFoldDB" id="A0A660CGY4"/>
<dbReference type="RefSeq" id="WP_030531625.1">
    <property type="nucleotide sequence ID" value="NZ_JOIJ01000005.1"/>
</dbReference>
<feature type="DNA-binding region" description="H-T-H motif" evidence="5">
    <location>
        <begin position="40"/>
        <end position="59"/>
    </location>
</feature>
<organism evidence="7 8">
    <name type="scientific">Prauserella rugosa</name>
    <dbReference type="NCBI Taxonomy" id="43354"/>
    <lineage>
        <taxon>Bacteria</taxon>
        <taxon>Bacillati</taxon>
        <taxon>Actinomycetota</taxon>
        <taxon>Actinomycetes</taxon>
        <taxon>Pseudonocardiales</taxon>
        <taxon>Pseudonocardiaceae</taxon>
        <taxon>Prauserella</taxon>
    </lineage>
</organism>
<evidence type="ECO:0000256" key="1">
    <source>
        <dbReference type="ARBA" id="ARBA00022491"/>
    </source>
</evidence>
<dbReference type="Proteomes" id="UP000317303">
    <property type="component" value="Unassembled WGS sequence"/>
</dbReference>
<comment type="caution">
    <text evidence="7">The sequence shown here is derived from an EMBL/GenBank/DDBJ whole genome shotgun (WGS) entry which is preliminary data.</text>
</comment>
<keyword evidence="2" id="KW-0805">Transcription regulation</keyword>
<evidence type="ECO:0000313" key="8">
    <source>
        <dbReference type="Proteomes" id="UP000317303"/>
    </source>
</evidence>
<dbReference type="InterPro" id="IPR050109">
    <property type="entry name" value="HTH-type_TetR-like_transc_reg"/>
</dbReference>
<dbReference type="InterPro" id="IPR009057">
    <property type="entry name" value="Homeodomain-like_sf"/>
</dbReference>
<dbReference type="GO" id="GO:0000976">
    <property type="term" value="F:transcription cis-regulatory region binding"/>
    <property type="evidence" value="ECO:0007669"/>
    <property type="project" value="TreeGrafter"/>
</dbReference>
<keyword evidence="3 5" id="KW-0238">DNA-binding</keyword>
<dbReference type="PANTHER" id="PTHR30055">
    <property type="entry name" value="HTH-TYPE TRANSCRIPTIONAL REGULATOR RUTR"/>
    <property type="match status" value="1"/>
</dbReference>
<accession>A0A660CGY4</accession>
<keyword evidence="8" id="KW-1185">Reference proteome</keyword>
<keyword evidence="4" id="KW-0804">Transcription</keyword>
<evidence type="ECO:0000256" key="3">
    <source>
        <dbReference type="ARBA" id="ARBA00023125"/>
    </source>
</evidence>
<proteinExistence type="predicted"/>
<dbReference type="Pfam" id="PF00440">
    <property type="entry name" value="TetR_N"/>
    <property type="match status" value="1"/>
</dbReference>
<dbReference type="InterPro" id="IPR039538">
    <property type="entry name" value="BetI_C"/>
</dbReference>
<dbReference type="GO" id="GO:0003700">
    <property type="term" value="F:DNA-binding transcription factor activity"/>
    <property type="evidence" value="ECO:0007669"/>
    <property type="project" value="TreeGrafter"/>
</dbReference>
<dbReference type="PROSITE" id="PS50977">
    <property type="entry name" value="HTH_TETR_2"/>
    <property type="match status" value="1"/>
</dbReference>
<dbReference type="PRINTS" id="PR00455">
    <property type="entry name" value="HTHTETR"/>
</dbReference>
<dbReference type="OrthoDB" id="9806334at2"/>
<dbReference type="Pfam" id="PF13977">
    <property type="entry name" value="TetR_C_6"/>
    <property type="match status" value="1"/>
</dbReference>
<evidence type="ECO:0000256" key="5">
    <source>
        <dbReference type="PROSITE-ProRule" id="PRU00335"/>
    </source>
</evidence>
<dbReference type="InterPro" id="IPR036271">
    <property type="entry name" value="Tet_transcr_reg_TetR-rel_C_sf"/>
</dbReference>
<reference evidence="7 8" key="1">
    <citation type="submission" date="2019-07" db="EMBL/GenBank/DDBJ databases">
        <title>R&amp;d 2014.</title>
        <authorList>
            <person name="Klenk H.-P."/>
        </authorList>
    </citation>
    <scope>NUCLEOTIDE SEQUENCE [LARGE SCALE GENOMIC DNA]</scope>
    <source>
        <strain evidence="7 8">DSM 43194</strain>
    </source>
</reference>
<keyword evidence="1" id="KW-0678">Repressor</keyword>
<dbReference type="Gene3D" id="1.10.357.10">
    <property type="entry name" value="Tetracycline Repressor, domain 2"/>
    <property type="match status" value="1"/>
</dbReference>
<dbReference type="SUPFAM" id="SSF48498">
    <property type="entry name" value="Tetracyclin repressor-like, C-terminal domain"/>
    <property type="match status" value="1"/>
</dbReference>